<feature type="compositionally biased region" description="Polar residues" evidence="1">
    <location>
        <begin position="76"/>
        <end position="109"/>
    </location>
</feature>
<name>A0ABD2Q1Q0_9PLAT</name>
<gene>
    <name evidence="2" type="ORF">Ciccas_008106</name>
</gene>
<feature type="region of interest" description="Disordered" evidence="1">
    <location>
        <begin position="75"/>
        <end position="177"/>
    </location>
</feature>
<dbReference type="Proteomes" id="UP001626550">
    <property type="component" value="Unassembled WGS sequence"/>
</dbReference>
<keyword evidence="3" id="KW-1185">Reference proteome</keyword>
<reference evidence="2 3" key="1">
    <citation type="submission" date="2024-11" db="EMBL/GenBank/DDBJ databases">
        <title>Adaptive evolution of stress response genes in parasites aligns with host niche diversity.</title>
        <authorList>
            <person name="Hahn C."/>
            <person name="Resl P."/>
        </authorList>
    </citation>
    <scope>NUCLEOTIDE SEQUENCE [LARGE SCALE GENOMIC DNA]</scope>
    <source>
        <strain evidence="2">EGGRZ-B1_66</strain>
        <tissue evidence="2">Body</tissue>
    </source>
</reference>
<sequence>NMASFTENEERRMVKIVTPTSSSSPPIGKDTELNDFMSSPLCAENRPSWQFEKQAFSHLNHYTSLDMPQPRLSLSMRYQQPPSGLSTASPSSTCFSDQQGGTYSGSTLTMGLGHVPRPFPSQGELSGAASPSHSGGSSEMHDQPKREKQKQKRTRSSSSCLSMHRSRSKSKSSVSLTTNLHNVNKVLLNLE</sequence>
<feature type="compositionally biased region" description="Low complexity" evidence="1">
    <location>
        <begin position="126"/>
        <end position="138"/>
    </location>
</feature>
<organism evidence="2 3">
    <name type="scientific">Cichlidogyrus casuarinus</name>
    <dbReference type="NCBI Taxonomy" id="1844966"/>
    <lineage>
        <taxon>Eukaryota</taxon>
        <taxon>Metazoa</taxon>
        <taxon>Spiralia</taxon>
        <taxon>Lophotrochozoa</taxon>
        <taxon>Platyhelminthes</taxon>
        <taxon>Monogenea</taxon>
        <taxon>Monopisthocotylea</taxon>
        <taxon>Dactylogyridea</taxon>
        <taxon>Ancyrocephalidae</taxon>
        <taxon>Cichlidogyrus</taxon>
    </lineage>
</organism>
<evidence type="ECO:0000313" key="3">
    <source>
        <dbReference type="Proteomes" id="UP001626550"/>
    </source>
</evidence>
<evidence type="ECO:0000256" key="1">
    <source>
        <dbReference type="SAM" id="MobiDB-lite"/>
    </source>
</evidence>
<proteinExistence type="predicted"/>
<protein>
    <submittedName>
        <fullName evidence="2">Uncharacterized protein</fullName>
    </submittedName>
</protein>
<evidence type="ECO:0000313" key="2">
    <source>
        <dbReference type="EMBL" id="KAL3313293.1"/>
    </source>
</evidence>
<feature type="region of interest" description="Disordered" evidence="1">
    <location>
        <begin position="1"/>
        <end position="33"/>
    </location>
</feature>
<comment type="caution">
    <text evidence="2">The sequence shown here is derived from an EMBL/GenBank/DDBJ whole genome shotgun (WGS) entry which is preliminary data.</text>
</comment>
<feature type="non-terminal residue" evidence="2">
    <location>
        <position position="1"/>
    </location>
</feature>
<dbReference type="AlphaFoldDB" id="A0ABD2Q1Q0"/>
<dbReference type="EMBL" id="JBJKFK010001360">
    <property type="protein sequence ID" value="KAL3313293.1"/>
    <property type="molecule type" value="Genomic_DNA"/>
</dbReference>
<accession>A0ABD2Q1Q0</accession>